<dbReference type="SUPFAM" id="SSF103378">
    <property type="entry name" value="2-methylcitrate dehydratase PrpD"/>
    <property type="match status" value="1"/>
</dbReference>
<evidence type="ECO:0000313" key="3">
    <source>
        <dbReference type="Proteomes" id="UP000317573"/>
    </source>
</evidence>
<evidence type="ECO:0000259" key="1">
    <source>
        <dbReference type="Pfam" id="PF19305"/>
    </source>
</evidence>
<dbReference type="AlphaFoldDB" id="A0A562DKU0"/>
<dbReference type="InterPro" id="IPR036148">
    <property type="entry name" value="MmgE/PrpD_sf"/>
</dbReference>
<sequence>MQAAAGLEGIDDIFGAPGGVIDTWGEQGRESLLTDGRGEDYAVLGANFKFYAAGYPIHSAVEAALGLLADNGLTSEQVESARVGMPAFAASVVDSRNMPTICMQDMVSVAMVVGWLGFQEAHSATLLAHPQVMRLRKAVTVEIDEVLEREQPDGRGSRVTLRTRLGEFSRLVEHPRGHRFRAHNVTWELLVEKWERVLEPRIGTARFSELLEGSIKLEGVGDIRSLTGALVD</sequence>
<feature type="domain" description="MmgE/PrpD C-terminal" evidence="1">
    <location>
        <begin position="51"/>
        <end position="205"/>
    </location>
</feature>
<organism evidence="2 3">
    <name type="scientific">Rhodococcus rhodochrous J45</name>
    <dbReference type="NCBI Taxonomy" id="935266"/>
    <lineage>
        <taxon>Bacteria</taxon>
        <taxon>Bacillati</taxon>
        <taxon>Actinomycetota</taxon>
        <taxon>Actinomycetes</taxon>
        <taxon>Mycobacteriales</taxon>
        <taxon>Nocardiaceae</taxon>
        <taxon>Rhodococcus</taxon>
    </lineage>
</organism>
<dbReference type="PANTHER" id="PTHR16943">
    <property type="entry name" value="2-METHYLCITRATE DEHYDRATASE-RELATED"/>
    <property type="match status" value="1"/>
</dbReference>
<dbReference type="InterPro" id="IPR005656">
    <property type="entry name" value="MmgE_PrpD"/>
</dbReference>
<dbReference type="GO" id="GO:0016829">
    <property type="term" value="F:lyase activity"/>
    <property type="evidence" value="ECO:0007669"/>
    <property type="project" value="InterPro"/>
</dbReference>
<dbReference type="Pfam" id="PF19305">
    <property type="entry name" value="MmgE_PrpD_C"/>
    <property type="match status" value="1"/>
</dbReference>
<gene>
    <name evidence="2" type="ORF">L618_004100000010</name>
</gene>
<dbReference type="EMBL" id="VLJT01000041">
    <property type="protein sequence ID" value="TWH10289.1"/>
    <property type="molecule type" value="Genomic_DNA"/>
</dbReference>
<dbReference type="PANTHER" id="PTHR16943:SF8">
    <property type="entry name" value="2-METHYLCITRATE DEHYDRATASE"/>
    <property type="match status" value="1"/>
</dbReference>
<reference evidence="2 3" key="1">
    <citation type="submission" date="2019-07" db="EMBL/GenBank/DDBJ databases">
        <title>Genome sequencing of lignin-degrading bacterial isolates.</title>
        <authorList>
            <person name="Gladden J."/>
        </authorList>
    </citation>
    <scope>NUCLEOTIDE SEQUENCE [LARGE SCALE GENOMIC DNA]</scope>
    <source>
        <strain evidence="2 3">J45</strain>
    </source>
</reference>
<evidence type="ECO:0000313" key="2">
    <source>
        <dbReference type="EMBL" id="TWH10289.1"/>
    </source>
</evidence>
<dbReference type="InterPro" id="IPR042188">
    <property type="entry name" value="MmgE/PrpD_sf_2"/>
</dbReference>
<protein>
    <submittedName>
        <fullName evidence="2">Uncharacterized protein involved in propionate catabolism</fullName>
    </submittedName>
</protein>
<accession>A0A562DKU0</accession>
<comment type="caution">
    <text evidence="2">The sequence shown here is derived from an EMBL/GenBank/DDBJ whole genome shotgun (WGS) entry which is preliminary data.</text>
</comment>
<dbReference type="Gene3D" id="3.30.1330.120">
    <property type="entry name" value="2-methylcitrate dehydratase PrpD"/>
    <property type="match status" value="1"/>
</dbReference>
<dbReference type="InterPro" id="IPR045337">
    <property type="entry name" value="MmgE_PrpD_C"/>
</dbReference>
<name>A0A562DKU0_RHORH</name>
<proteinExistence type="predicted"/>
<dbReference type="Proteomes" id="UP000317573">
    <property type="component" value="Unassembled WGS sequence"/>
</dbReference>